<dbReference type="InterPro" id="IPR011109">
    <property type="entry name" value="DNA_bind_recombinase_dom"/>
</dbReference>
<sequence>MTPTDVPATSRPRKRASLYARLSVAADAENLSLDGMIRDMRALCDREGFEEVALHIDDGRSGGRRDRDEFQAWLNDARTGACDVLVNPVTDRLTREGLNVAATILDVVEGKDPATGRLAHPPVRLIDCNGLDSLHGDAFRFRFVIQAEVGRAERERIRSRSRKRARNLRRAGRWGGGTPPFGYRAIANPDGPGWVLDVEPKEAKAVQEAAEAVLKNPPDPLTRVVRRLNHQGVPPRRAKAWSRVTLKRVLTGDHILGRVSQNGRLLRDEEGEILAPFPAVLSLSQVSALRDRLKPKGGTSNGGGHPARVLSGLLSCHSCLSDLIVHHASVRTRDGKQKVEGKPPRVSYRCESRSQGRVCEQPVTVTAGPIEEFVVRLYLDTVGSFPMYKERTIVSGLEELASVEEEIKEALADLATAADAETFARLQKLQARQAELSTRDTGRRSEMVATGQTMAEFWEGALIDDRRELLESAFDELIVGPGRRGPKGFDPERLSYRWAERDDVAFQESI</sequence>
<dbReference type="Proteomes" id="UP000061018">
    <property type="component" value="Chromosome"/>
</dbReference>
<accession>A0A0K2B190</accession>
<dbReference type="GO" id="GO:0003677">
    <property type="term" value="F:DNA binding"/>
    <property type="evidence" value="ECO:0007669"/>
    <property type="project" value="InterPro"/>
</dbReference>
<reference evidence="4" key="1">
    <citation type="journal article" date="2015" name="J. Biotechnol.">
        <title>Complete genome sequence of Streptomyces ambofaciens ATCC 23877, the spiramycin producer.</title>
        <authorList>
            <person name="Thibessard A."/>
            <person name="Haas D."/>
            <person name="Gerbaud C."/>
            <person name="Aigle B."/>
            <person name="Lautru S."/>
            <person name="Pernodet J.L."/>
            <person name="Leblond P."/>
        </authorList>
    </citation>
    <scope>NUCLEOTIDE SEQUENCE [LARGE SCALE GENOMIC DNA]</scope>
    <source>
        <strain evidence="4">ATCC 23877 / 3486 / DSM 40053 / JCM 4204 / NBRC 12836 / NRRL B-2516</strain>
    </source>
</reference>
<dbReference type="Gene3D" id="3.40.50.1390">
    <property type="entry name" value="Resolvase, N-terminal catalytic domain"/>
    <property type="match status" value="1"/>
</dbReference>
<dbReference type="SMART" id="SM00857">
    <property type="entry name" value="Resolvase"/>
    <property type="match status" value="1"/>
</dbReference>
<dbReference type="InterPro" id="IPR006119">
    <property type="entry name" value="Resolv_N"/>
</dbReference>
<dbReference type="EMBL" id="CP012382">
    <property type="protein sequence ID" value="AKZ59135.1"/>
    <property type="molecule type" value="Genomic_DNA"/>
</dbReference>
<feature type="domain" description="Recombinase" evidence="2">
    <location>
        <begin position="180"/>
        <end position="299"/>
    </location>
</feature>
<dbReference type="SUPFAM" id="SSF53041">
    <property type="entry name" value="Resolvase-like"/>
    <property type="match status" value="1"/>
</dbReference>
<dbReference type="KEGG" id="samb:SAM23877_6090"/>
<dbReference type="GO" id="GO:0000150">
    <property type="term" value="F:DNA strand exchange activity"/>
    <property type="evidence" value="ECO:0007669"/>
    <property type="project" value="InterPro"/>
</dbReference>
<evidence type="ECO:0000313" key="3">
    <source>
        <dbReference type="EMBL" id="AKZ59135.1"/>
    </source>
</evidence>
<evidence type="ECO:0000259" key="2">
    <source>
        <dbReference type="PROSITE" id="PS51737"/>
    </source>
</evidence>
<dbReference type="InterPro" id="IPR036162">
    <property type="entry name" value="Resolvase-like_N_sf"/>
</dbReference>
<dbReference type="Pfam" id="PF07508">
    <property type="entry name" value="Recombinase"/>
    <property type="match status" value="1"/>
</dbReference>
<dbReference type="CDD" id="cd00338">
    <property type="entry name" value="Ser_Recombinase"/>
    <property type="match status" value="1"/>
</dbReference>
<feature type="coiled-coil region" evidence="1">
    <location>
        <begin position="393"/>
        <end position="420"/>
    </location>
</feature>
<name>A0A0K2B190_STRA7</name>
<protein>
    <submittedName>
        <fullName evidence="3">Resolvase domain protein</fullName>
    </submittedName>
</protein>
<keyword evidence="1" id="KW-0175">Coiled coil</keyword>
<dbReference type="PANTHER" id="PTHR30461">
    <property type="entry name" value="DNA-INVERTASE FROM LAMBDOID PROPHAGE"/>
    <property type="match status" value="1"/>
</dbReference>
<dbReference type="AlphaFoldDB" id="A0A0K2B190"/>
<dbReference type="InterPro" id="IPR050639">
    <property type="entry name" value="SSR_resolvase"/>
</dbReference>
<organism evidence="3 4">
    <name type="scientific">Streptomyces ambofaciens (strain ATCC 23877 / 3486 / DSM 40053 / JCM 4204 / NBRC 12836 / NRRL B-2516)</name>
    <dbReference type="NCBI Taxonomy" id="278992"/>
    <lineage>
        <taxon>Bacteria</taxon>
        <taxon>Bacillati</taxon>
        <taxon>Actinomycetota</taxon>
        <taxon>Actinomycetes</taxon>
        <taxon>Kitasatosporales</taxon>
        <taxon>Streptomycetaceae</taxon>
        <taxon>Streptomyces</taxon>
    </lineage>
</organism>
<proteinExistence type="predicted"/>
<evidence type="ECO:0000256" key="1">
    <source>
        <dbReference type="SAM" id="Coils"/>
    </source>
</evidence>
<dbReference type="Gene3D" id="3.90.1750.20">
    <property type="entry name" value="Putative Large Serine Recombinase, Chain B, Domain 2"/>
    <property type="match status" value="1"/>
</dbReference>
<dbReference type="PROSITE" id="PS51737">
    <property type="entry name" value="RECOMBINASE_DNA_BIND"/>
    <property type="match status" value="1"/>
</dbReference>
<dbReference type="RefSeq" id="WP_159042008.1">
    <property type="nucleotide sequence ID" value="NZ_CP012382.1"/>
</dbReference>
<evidence type="ECO:0000313" key="4">
    <source>
        <dbReference type="Proteomes" id="UP000061018"/>
    </source>
</evidence>
<dbReference type="InterPro" id="IPR038109">
    <property type="entry name" value="DNA_bind_recomb_sf"/>
</dbReference>
<dbReference type="Pfam" id="PF00239">
    <property type="entry name" value="Resolvase"/>
    <property type="match status" value="1"/>
</dbReference>
<gene>
    <name evidence="3" type="ORF">SAM23877_6090</name>
</gene>
<dbReference type="PANTHER" id="PTHR30461:SF23">
    <property type="entry name" value="DNA RECOMBINASE-RELATED"/>
    <property type="match status" value="1"/>
</dbReference>